<sequence length="274" mass="31183">MQETRYTEKQILCGLYSCYCDAMGSDTPFTAETRVDQHMQADGSWADTDLSDLFYRFERQFDFECSLEEWTEELGIANVPSLEVWENEVAPRFTFGAIARFIQKRASNPVSFAPVTVINKECRPAGIFYGMQQLLDIILEDSKQISPSTKIIDVVRGRKLDHFWGQLRWMTENGIPELSGFWKSIYENTFLYCYYTMMIGSLLTVVTQNIFCLAVVLTVELCGWCVSSLYKYCSDPLPPELQTFRDLAVAIAGLDCEAVRGINVKTNRAGEGAF</sequence>
<name>A0A518FV02_9PLAN</name>
<protein>
    <submittedName>
        <fullName evidence="1">Uncharacterized protein</fullName>
    </submittedName>
</protein>
<dbReference type="AlphaFoldDB" id="A0A518FV02"/>
<accession>A0A518FV02</accession>
<gene>
    <name evidence="1" type="ORF">Pan153_48460</name>
</gene>
<evidence type="ECO:0000313" key="2">
    <source>
        <dbReference type="Proteomes" id="UP000320839"/>
    </source>
</evidence>
<reference evidence="1 2" key="1">
    <citation type="submission" date="2019-02" db="EMBL/GenBank/DDBJ databases">
        <title>Deep-cultivation of Planctomycetes and their phenomic and genomic characterization uncovers novel biology.</title>
        <authorList>
            <person name="Wiegand S."/>
            <person name="Jogler M."/>
            <person name="Boedeker C."/>
            <person name="Pinto D."/>
            <person name="Vollmers J."/>
            <person name="Rivas-Marin E."/>
            <person name="Kohn T."/>
            <person name="Peeters S.H."/>
            <person name="Heuer A."/>
            <person name="Rast P."/>
            <person name="Oberbeckmann S."/>
            <person name="Bunk B."/>
            <person name="Jeske O."/>
            <person name="Meyerdierks A."/>
            <person name="Storesund J.E."/>
            <person name="Kallscheuer N."/>
            <person name="Luecker S."/>
            <person name="Lage O.M."/>
            <person name="Pohl T."/>
            <person name="Merkel B.J."/>
            <person name="Hornburger P."/>
            <person name="Mueller R.-W."/>
            <person name="Bruemmer F."/>
            <person name="Labrenz M."/>
            <person name="Spormann A.M."/>
            <person name="Op den Camp H."/>
            <person name="Overmann J."/>
            <person name="Amann R."/>
            <person name="Jetten M.S.M."/>
            <person name="Mascher T."/>
            <person name="Medema M.H."/>
            <person name="Devos D.P."/>
            <person name="Kaster A.-K."/>
            <person name="Ovreas L."/>
            <person name="Rohde M."/>
            <person name="Galperin M.Y."/>
            <person name="Jogler C."/>
        </authorList>
    </citation>
    <scope>NUCLEOTIDE SEQUENCE [LARGE SCALE GENOMIC DNA]</scope>
    <source>
        <strain evidence="1 2">Pan153</strain>
    </source>
</reference>
<evidence type="ECO:0000313" key="1">
    <source>
        <dbReference type="EMBL" id="QDV20174.1"/>
    </source>
</evidence>
<dbReference type="Proteomes" id="UP000320839">
    <property type="component" value="Chromosome"/>
</dbReference>
<organism evidence="1 2">
    <name type="scientific">Gimesia panareensis</name>
    <dbReference type="NCBI Taxonomy" id="2527978"/>
    <lineage>
        <taxon>Bacteria</taxon>
        <taxon>Pseudomonadati</taxon>
        <taxon>Planctomycetota</taxon>
        <taxon>Planctomycetia</taxon>
        <taxon>Planctomycetales</taxon>
        <taxon>Planctomycetaceae</taxon>
        <taxon>Gimesia</taxon>
    </lineage>
</organism>
<proteinExistence type="predicted"/>
<dbReference type="EMBL" id="CP036317">
    <property type="protein sequence ID" value="QDV20174.1"/>
    <property type="molecule type" value="Genomic_DNA"/>
</dbReference>